<name>A0ABV7UI74_9HYPH</name>
<dbReference type="InterPro" id="IPR018875">
    <property type="entry name" value="Antirepressor_Ant_N"/>
</dbReference>
<gene>
    <name evidence="2" type="ORF">ACFONL_12715</name>
</gene>
<dbReference type="RefSeq" id="WP_191320420.1">
    <property type="nucleotide sequence ID" value="NZ_BNCG01000017.1"/>
</dbReference>
<proteinExistence type="predicted"/>
<sequence>MSSDLTTIDFYGASLIIQRGPTPETTLVAMRPVVEGMSLNWATQYRKITSHPVLSKGVVEMTTPSNGGSQQMVAMPLPRLNFWLATIQPKKVPDEATRKAVIQYQEECADALFAHFFGKAQANKEEPTKRRLDGDAREARLQFKLGLSIAKMIGIDGNQRILSASRIAKAATGFDYLASMGVQSLDAPQQEALLTPTAIGQRLGNVSAREVNSLFCARDAQTAHRDPKGSIYYEPTAKGIQWGAVMQDTGKRHGDGTPIRQLKWASSAVDRLREEVLGGSH</sequence>
<evidence type="ECO:0000313" key="3">
    <source>
        <dbReference type="Proteomes" id="UP001595704"/>
    </source>
</evidence>
<keyword evidence="3" id="KW-1185">Reference proteome</keyword>
<dbReference type="EMBL" id="JBHRYC010000061">
    <property type="protein sequence ID" value="MFC3638223.1"/>
    <property type="molecule type" value="Genomic_DNA"/>
</dbReference>
<comment type="caution">
    <text evidence="2">The sequence shown here is derived from an EMBL/GenBank/DDBJ whole genome shotgun (WGS) entry which is preliminary data.</text>
</comment>
<evidence type="ECO:0000259" key="1">
    <source>
        <dbReference type="Pfam" id="PF10547"/>
    </source>
</evidence>
<accession>A0ABV7UI74</accession>
<protein>
    <submittedName>
        <fullName evidence="2">Phage antirepressor N-terminal domain-containing protein</fullName>
    </submittedName>
</protein>
<dbReference type="Pfam" id="PF10547">
    <property type="entry name" value="P22_AR_N"/>
    <property type="match status" value="1"/>
</dbReference>
<reference evidence="3" key="1">
    <citation type="journal article" date="2019" name="Int. J. Syst. Evol. Microbiol.">
        <title>The Global Catalogue of Microorganisms (GCM) 10K type strain sequencing project: providing services to taxonomists for standard genome sequencing and annotation.</title>
        <authorList>
            <consortium name="The Broad Institute Genomics Platform"/>
            <consortium name="The Broad Institute Genome Sequencing Center for Infectious Disease"/>
            <person name="Wu L."/>
            <person name="Ma J."/>
        </authorList>
    </citation>
    <scope>NUCLEOTIDE SEQUENCE [LARGE SCALE GENOMIC DNA]</scope>
    <source>
        <strain evidence="3">KCTC 42282</strain>
    </source>
</reference>
<evidence type="ECO:0000313" key="2">
    <source>
        <dbReference type="EMBL" id="MFC3638223.1"/>
    </source>
</evidence>
<dbReference type="PRINTS" id="PR01994">
    <property type="entry name" value="ANTIREPRESSR"/>
</dbReference>
<organism evidence="2 3">
    <name type="scientific">Camelimonas fluminis</name>
    <dbReference type="NCBI Taxonomy" id="1576911"/>
    <lineage>
        <taxon>Bacteria</taxon>
        <taxon>Pseudomonadati</taxon>
        <taxon>Pseudomonadota</taxon>
        <taxon>Alphaproteobacteria</taxon>
        <taxon>Hyphomicrobiales</taxon>
        <taxon>Chelatococcaceae</taxon>
        <taxon>Camelimonas</taxon>
    </lineage>
</organism>
<dbReference type="Proteomes" id="UP001595704">
    <property type="component" value="Unassembled WGS sequence"/>
</dbReference>
<feature type="domain" description="Antirepressor protein ant N-terminal" evidence="1">
    <location>
        <begin position="7"/>
        <end position="119"/>
    </location>
</feature>